<feature type="signal peptide" evidence="5">
    <location>
        <begin position="1"/>
        <end position="21"/>
    </location>
</feature>
<evidence type="ECO:0000313" key="8">
    <source>
        <dbReference type="Proteomes" id="UP001497472"/>
    </source>
</evidence>
<dbReference type="GO" id="GO:0005576">
    <property type="term" value="C:extracellular region"/>
    <property type="evidence" value="ECO:0007669"/>
    <property type="project" value="UniProtKB-SubCell"/>
</dbReference>
<feature type="domain" description="Insulin-like" evidence="6">
    <location>
        <begin position="23"/>
        <end position="87"/>
    </location>
</feature>
<evidence type="ECO:0000256" key="5">
    <source>
        <dbReference type="SAM" id="SignalP"/>
    </source>
</evidence>
<dbReference type="SMART" id="SM00078">
    <property type="entry name" value="IlGF"/>
    <property type="match status" value="1"/>
</dbReference>
<sequence length="87" mass="10008">MKSQTVLCLSILSLVLQGSYSDRRYCGRYLANTVAFECQNAMTKRTAMTEYDIWIPQRTARSARSKREIVEECCYKACSTDELLAYC</sequence>
<dbReference type="Proteomes" id="UP001497472">
    <property type="component" value="Unassembled WGS sequence"/>
</dbReference>
<organism evidence="7 8">
    <name type="scientific">Leptosia nina</name>
    <dbReference type="NCBI Taxonomy" id="320188"/>
    <lineage>
        <taxon>Eukaryota</taxon>
        <taxon>Metazoa</taxon>
        <taxon>Ecdysozoa</taxon>
        <taxon>Arthropoda</taxon>
        <taxon>Hexapoda</taxon>
        <taxon>Insecta</taxon>
        <taxon>Pterygota</taxon>
        <taxon>Neoptera</taxon>
        <taxon>Endopterygota</taxon>
        <taxon>Lepidoptera</taxon>
        <taxon>Glossata</taxon>
        <taxon>Ditrysia</taxon>
        <taxon>Papilionoidea</taxon>
        <taxon>Pieridae</taxon>
        <taxon>Pierinae</taxon>
        <taxon>Leptosia</taxon>
    </lineage>
</organism>
<reference evidence="7 8" key="1">
    <citation type="submission" date="2023-11" db="EMBL/GenBank/DDBJ databases">
        <authorList>
            <person name="Okamura Y."/>
        </authorList>
    </citation>
    <scope>NUCLEOTIDE SEQUENCE [LARGE SCALE GENOMIC DNA]</scope>
</reference>
<keyword evidence="8" id="KW-1185">Reference proteome</keyword>
<evidence type="ECO:0000256" key="1">
    <source>
        <dbReference type="ARBA" id="ARBA00009034"/>
    </source>
</evidence>
<accession>A0AAV1JZD9</accession>
<dbReference type="InterPro" id="IPR022352">
    <property type="entry name" value="Ins/IGF/rlx"/>
</dbReference>
<dbReference type="AlphaFoldDB" id="A0AAV1JZD9"/>
<keyword evidence="3 5" id="KW-0732">Signal</keyword>
<proteinExistence type="inferred from homology"/>
<dbReference type="PROSITE" id="PS00262">
    <property type="entry name" value="INSULIN"/>
    <property type="match status" value="1"/>
</dbReference>
<gene>
    <name evidence="7" type="ORF">LNINA_LOCUS13162</name>
</gene>
<protein>
    <recommendedName>
        <fullName evidence="6">Insulin-like domain-containing protein</fullName>
    </recommendedName>
</protein>
<evidence type="ECO:0000256" key="4">
    <source>
        <dbReference type="RuleBase" id="RU000406"/>
    </source>
</evidence>
<dbReference type="InterPro" id="IPR022353">
    <property type="entry name" value="Insulin_CS"/>
</dbReference>
<keyword evidence="4" id="KW-0964">Secreted</keyword>
<evidence type="ECO:0000259" key="6">
    <source>
        <dbReference type="SMART" id="SM00078"/>
    </source>
</evidence>
<dbReference type="EMBL" id="CAVLEF010000276">
    <property type="protein sequence ID" value="CAK1554233.1"/>
    <property type="molecule type" value="Genomic_DNA"/>
</dbReference>
<dbReference type="CDD" id="cd04366">
    <property type="entry name" value="IlGF_insulin_bombyxin_like"/>
    <property type="match status" value="1"/>
</dbReference>
<dbReference type="GO" id="GO:0005179">
    <property type="term" value="F:hormone activity"/>
    <property type="evidence" value="ECO:0007669"/>
    <property type="project" value="InterPro"/>
</dbReference>
<comment type="caution">
    <text evidence="7">The sequence shown here is derived from an EMBL/GenBank/DDBJ whole genome shotgun (WGS) entry which is preliminary data.</text>
</comment>
<dbReference type="InterPro" id="IPR036438">
    <property type="entry name" value="Insulin-like_sf"/>
</dbReference>
<dbReference type="InterPro" id="IPR016179">
    <property type="entry name" value="Insulin-like"/>
</dbReference>
<feature type="chain" id="PRO_5043684882" description="Insulin-like domain-containing protein" evidence="5">
    <location>
        <begin position="22"/>
        <end position="87"/>
    </location>
</feature>
<evidence type="ECO:0000256" key="3">
    <source>
        <dbReference type="ARBA" id="ARBA00022729"/>
    </source>
</evidence>
<name>A0AAV1JZD9_9NEOP</name>
<dbReference type="Gene3D" id="1.10.100.10">
    <property type="entry name" value="Insulin-like"/>
    <property type="match status" value="1"/>
</dbReference>
<evidence type="ECO:0000313" key="7">
    <source>
        <dbReference type="EMBL" id="CAK1554233.1"/>
    </source>
</evidence>
<keyword evidence="2" id="KW-0165">Cleavage on pair of basic residues</keyword>
<comment type="subcellular location">
    <subcellularLocation>
        <location evidence="4">Secreted</location>
    </subcellularLocation>
</comment>
<evidence type="ECO:0000256" key="2">
    <source>
        <dbReference type="ARBA" id="ARBA00022685"/>
    </source>
</evidence>
<dbReference type="PRINTS" id="PR00276">
    <property type="entry name" value="INSULINFAMLY"/>
</dbReference>
<dbReference type="SUPFAM" id="SSF56994">
    <property type="entry name" value="Insulin-like"/>
    <property type="match status" value="1"/>
</dbReference>
<dbReference type="Pfam" id="PF00049">
    <property type="entry name" value="Insulin"/>
    <property type="match status" value="1"/>
</dbReference>
<comment type="similarity">
    <text evidence="1 4">Belongs to the insulin family.</text>
</comment>